<evidence type="ECO:0000313" key="3">
    <source>
        <dbReference type="Proteomes" id="UP001595843"/>
    </source>
</evidence>
<name>A0ABV8JEV7_9BACL</name>
<dbReference type="RefSeq" id="WP_380701957.1">
    <property type="nucleotide sequence ID" value="NZ_JBHSAP010000007.1"/>
</dbReference>
<gene>
    <name evidence="2" type="ORF">ACFOUO_02880</name>
</gene>
<feature type="domain" description="HMA" evidence="1">
    <location>
        <begin position="8"/>
        <end position="63"/>
    </location>
</feature>
<evidence type="ECO:0000313" key="2">
    <source>
        <dbReference type="EMBL" id="MFC4075746.1"/>
    </source>
</evidence>
<dbReference type="EMBL" id="JBHSAP010000007">
    <property type="protein sequence ID" value="MFC4075746.1"/>
    <property type="molecule type" value="Genomic_DNA"/>
</dbReference>
<dbReference type="InterPro" id="IPR036163">
    <property type="entry name" value="HMA_dom_sf"/>
</dbReference>
<dbReference type="Proteomes" id="UP001595843">
    <property type="component" value="Unassembled WGS sequence"/>
</dbReference>
<dbReference type="SUPFAM" id="SSF55008">
    <property type="entry name" value="HMA, heavy metal-associated domain"/>
    <property type="match status" value="1"/>
</dbReference>
<dbReference type="Gene3D" id="3.30.70.100">
    <property type="match status" value="1"/>
</dbReference>
<dbReference type="InterPro" id="IPR006121">
    <property type="entry name" value="HMA_dom"/>
</dbReference>
<accession>A0ABV8JEV7</accession>
<reference evidence="3" key="1">
    <citation type="journal article" date="2019" name="Int. J. Syst. Evol. Microbiol.">
        <title>The Global Catalogue of Microorganisms (GCM) 10K type strain sequencing project: providing services to taxonomists for standard genome sequencing and annotation.</title>
        <authorList>
            <consortium name="The Broad Institute Genomics Platform"/>
            <consortium name="The Broad Institute Genome Sequencing Center for Infectious Disease"/>
            <person name="Wu L."/>
            <person name="Ma J."/>
        </authorList>
    </citation>
    <scope>NUCLEOTIDE SEQUENCE [LARGE SCALE GENOMIC DNA]</scope>
    <source>
        <strain evidence="3">IBRC-M 10813</strain>
    </source>
</reference>
<proteinExistence type="predicted"/>
<dbReference type="Pfam" id="PF00403">
    <property type="entry name" value="HMA"/>
    <property type="match status" value="1"/>
</dbReference>
<comment type="caution">
    <text evidence="2">The sequence shown here is derived from an EMBL/GenBank/DDBJ whole genome shotgun (WGS) entry which is preliminary data.</text>
</comment>
<protein>
    <submittedName>
        <fullName evidence="2">Heavy-metal-associated domain-containing protein</fullName>
    </submittedName>
</protein>
<keyword evidence="3" id="KW-1185">Reference proteome</keyword>
<organism evidence="2 3">
    <name type="scientific">Salinithrix halophila</name>
    <dbReference type="NCBI Taxonomy" id="1485204"/>
    <lineage>
        <taxon>Bacteria</taxon>
        <taxon>Bacillati</taxon>
        <taxon>Bacillota</taxon>
        <taxon>Bacilli</taxon>
        <taxon>Bacillales</taxon>
        <taxon>Thermoactinomycetaceae</taxon>
        <taxon>Salinithrix</taxon>
    </lineage>
</organism>
<sequence>MRQAKMMVSGLESKESVQKLLEALEQIGAEGQVDLTTGRVEVVFDEENLTLETISRTIESQGYQVM</sequence>
<evidence type="ECO:0000259" key="1">
    <source>
        <dbReference type="Pfam" id="PF00403"/>
    </source>
</evidence>